<evidence type="ECO:0000256" key="1">
    <source>
        <dbReference type="SAM" id="MobiDB-lite"/>
    </source>
</evidence>
<dbReference type="Proteomes" id="UP000663850">
    <property type="component" value="Unassembled WGS sequence"/>
</dbReference>
<proteinExistence type="predicted"/>
<protein>
    <submittedName>
        <fullName evidence="2">Uncharacterized protein</fullName>
    </submittedName>
</protein>
<dbReference type="EMBL" id="CAJMWZ010004589">
    <property type="protein sequence ID" value="CAE6492686.1"/>
    <property type="molecule type" value="Genomic_DNA"/>
</dbReference>
<reference evidence="2" key="1">
    <citation type="submission" date="2021-01" db="EMBL/GenBank/DDBJ databases">
        <authorList>
            <person name="Kaushik A."/>
        </authorList>
    </citation>
    <scope>NUCLEOTIDE SEQUENCE</scope>
    <source>
        <strain evidence="2">Type strain: AG8-Rh-89/</strain>
    </source>
</reference>
<name>A0A8H3CN92_9AGAM</name>
<sequence>MLTGVDIASIVLASTGLGGSAMTKFANYTGKGGAWKTYDQVARQYTQLKVLREDVSVNQYLSTDDKEDLDESIEAIAFDLMELQSVLQELRGTAYYKITTYPAKWIRFNDRAELTHKLIVKVNIEIMQRSTQGREQARSGSTVQATSQPIFRSSSGEESVVINQGLASGDCEACFLTPTVLRLLNAVFYVRKIVLNRQIADATASSAAAALRLALEGGTKADSSVLGEDGGVNLPSGNRSVVEKGEFQGLKPGLKWQISPKAACDPPSLARAKDIELKDLAKEID</sequence>
<comment type="caution">
    <text evidence="2">The sequence shown here is derived from an EMBL/GenBank/DDBJ whole genome shotgun (WGS) entry which is preliminary data.</text>
</comment>
<accession>A0A8H3CN92</accession>
<organism evidence="2 3">
    <name type="scientific">Rhizoctonia solani</name>
    <dbReference type="NCBI Taxonomy" id="456999"/>
    <lineage>
        <taxon>Eukaryota</taxon>
        <taxon>Fungi</taxon>
        <taxon>Dikarya</taxon>
        <taxon>Basidiomycota</taxon>
        <taxon>Agaricomycotina</taxon>
        <taxon>Agaricomycetes</taxon>
        <taxon>Cantharellales</taxon>
        <taxon>Ceratobasidiaceae</taxon>
        <taxon>Rhizoctonia</taxon>
    </lineage>
</organism>
<gene>
    <name evidence="2" type="ORF">RDB_LOCUS86612</name>
</gene>
<evidence type="ECO:0000313" key="3">
    <source>
        <dbReference type="Proteomes" id="UP000663850"/>
    </source>
</evidence>
<feature type="region of interest" description="Disordered" evidence="1">
    <location>
        <begin position="131"/>
        <end position="151"/>
    </location>
</feature>
<dbReference type="AlphaFoldDB" id="A0A8H3CN92"/>
<evidence type="ECO:0000313" key="2">
    <source>
        <dbReference type="EMBL" id="CAE6492686.1"/>
    </source>
</evidence>